<dbReference type="GO" id="GO:0045493">
    <property type="term" value="P:xylan catabolic process"/>
    <property type="evidence" value="ECO:0007669"/>
    <property type="project" value="InterPro"/>
</dbReference>
<feature type="signal peptide" evidence="2">
    <location>
        <begin position="1"/>
        <end position="27"/>
    </location>
</feature>
<sequence length="572" mass="66750">MNSIKVLFFIFLLAVNCNLNSQTLVLADDGQSKYKIIVALNADKNEIFAASEFQRYFENITGIKLAVEKNKGFENKYSIFVGNRNRFENIPSVEDDGVILQTKESNLIISGGKNRGVLYSVYSFFENYLDCEFFALDEIKIPKKRSVSIPQLNYIYSPVFNFRSYYSLENSNKAYADFHKQNYFFENRLYPAHSLAWLLPAEKYFKTHPEYFALIDGKRNPSQICFSSEGALNELLKVLKHEMEVTPNEVWSVSHLDSPNYCHCNICENKYKRGNGFSETLIPFVNKVAKAFPDKTISTLAYNQSLLPSKFELPAKNVEIMFCFTNVDRRYAINSDKNKEAKRFIDALQDWKKQTSNIFIWDYNVNYFHSLFPFPNLNTLKQNITYFKNTGAKKVFIEGIGPQQGEFSELKSYVASKLLWNPNADYDLLMNEFLMNYYGEAWKDIKQYIQTLEVNVQKYNNPLDVYANPVQYKNGYLSEQNILIYKNILEKALDKVKTKPQYINRIKKEMLSIEYAELEIYSNAVNARSDKSSNEKFNRKLNSFKQEAKKLNITYLRNAEFTVDEFIKTKSR</sequence>
<keyword evidence="5" id="KW-1185">Reference proteome</keyword>
<proteinExistence type="predicted"/>
<dbReference type="Gene3D" id="3.20.20.80">
    <property type="entry name" value="Glycosidases"/>
    <property type="match status" value="1"/>
</dbReference>
<evidence type="ECO:0000256" key="2">
    <source>
        <dbReference type="SAM" id="SignalP"/>
    </source>
</evidence>
<feature type="chain" id="PRO_5009942802" evidence="2">
    <location>
        <begin position="28"/>
        <end position="572"/>
    </location>
</feature>
<dbReference type="EMBL" id="FTNY01000004">
    <property type="protein sequence ID" value="SIS37531.1"/>
    <property type="molecule type" value="Genomic_DNA"/>
</dbReference>
<evidence type="ECO:0000256" key="1">
    <source>
        <dbReference type="ARBA" id="ARBA00022801"/>
    </source>
</evidence>
<reference evidence="5" key="1">
    <citation type="submission" date="2017-01" db="EMBL/GenBank/DDBJ databases">
        <authorList>
            <person name="Varghese N."/>
            <person name="Submissions S."/>
        </authorList>
    </citation>
    <scope>NUCLEOTIDE SEQUENCE [LARGE SCALE GENOMIC DNA]</scope>
    <source>
        <strain evidence="5">DSM 17126</strain>
    </source>
</reference>
<name>A0A1N7IKM8_9FLAO</name>
<dbReference type="Pfam" id="PF03648">
    <property type="entry name" value="Glyco_hydro_67N"/>
    <property type="match status" value="1"/>
</dbReference>
<dbReference type="RefSeq" id="WP_165789176.1">
    <property type="nucleotide sequence ID" value="NZ_FTNY01000004.1"/>
</dbReference>
<accession>A0A1N7IKM8</accession>
<dbReference type="SUPFAM" id="SSF55545">
    <property type="entry name" value="beta-N-acetylhexosaminidase-like domain"/>
    <property type="match status" value="1"/>
</dbReference>
<keyword evidence="1 4" id="KW-0378">Hydrolase</keyword>
<evidence type="ECO:0000313" key="4">
    <source>
        <dbReference type="EMBL" id="SIS37531.1"/>
    </source>
</evidence>
<evidence type="ECO:0000259" key="3">
    <source>
        <dbReference type="Pfam" id="PF03648"/>
    </source>
</evidence>
<dbReference type="GO" id="GO:0046559">
    <property type="term" value="F:alpha-glucuronidase activity"/>
    <property type="evidence" value="ECO:0007669"/>
    <property type="project" value="InterPro"/>
</dbReference>
<dbReference type="PANTHER" id="PTHR47406:SF2">
    <property type="entry name" value="ALPHA GLUCURONIDASE N-TERMINAL DOMAIN-CONTAINING PROTEIN"/>
    <property type="match status" value="1"/>
</dbReference>
<dbReference type="AlphaFoldDB" id="A0A1N7IKM8"/>
<keyword evidence="2" id="KW-0732">Signal</keyword>
<dbReference type="Pfam" id="PF16126">
    <property type="entry name" value="DUF4838"/>
    <property type="match status" value="1"/>
</dbReference>
<dbReference type="InterPro" id="IPR029018">
    <property type="entry name" value="Hex-like_dom2"/>
</dbReference>
<dbReference type="InterPro" id="IPR005154">
    <property type="entry name" value="Glyco_hydro_67_aGlcAse_N"/>
</dbReference>
<protein>
    <submittedName>
        <fullName evidence="4">Glycosyl hydrolase family 67 N-terminus</fullName>
    </submittedName>
</protein>
<dbReference type="InterPro" id="IPR032287">
    <property type="entry name" value="DUF4838"/>
</dbReference>
<gene>
    <name evidence="4" type="ORF">SAMN05421639_104116</name>
</gene>
<dbReference type="Proteomes" id="UP000186373">
    <property type="component" value="Unassembled WGS sequence"/>
</dbReference>
<feature type="domain" description="Alpha glucuronidase N-terminal" evidence="3">
    <location>
        <begin position="31"/>
        <end position="124"/>
    </location>
</feature>
<evidence type="ECO:0000313" key="5">
    <source>
        <dbReference type="Proteomes" id="UP000186373"/>
    </source>
</evidence>
<organism evidence="4 5">
    <name type="scientific">Chryseobacterium shigense</name>
    <dbReference type="NCBI Taxonomy" id="297244"/>
    <lineage>
        <taxon>Bacteria</taxon>
        <taxon>Pseudomonadati</taxon>
        <taxon>Bacteroidota</taxon>
        <taxon>Flavobacteriia</taxon>
        <taxon>Flavobacteriales</taxon>
        <taxon>Weeksellaceae</taxon>
        <taxon>Chryseobacterium group</taxon>
        <taxon>Chryseobacterium</taxon>
    </lineage>
</organism>
<dbReference type="Gene3D" id="3.30.379.10">
    <property type="entry name" value="Chitobiase/beta-hexosaminidase domain 2-like"/>
    <property type="match status" value="1"/>
</dbReference>
<dbReference type="PANTHER" id="PTHR47406">
    <property type="entry name" value="COAGULATION FACTOR 5/8 TYPE, C-TERMINAL"/>
    <property type="match status" value="1"/>
</dbReference>